<dbReference type="GeneID" id="63844597"/>
<dbReference type="OrthoDB" id="429813at2759"/>
<dbReference type="InterPro" id="IPR007817">
    <property type="entry name" value="Isocyanide_synthase_DIT1"/>
</dbReference>
<evidence type="ECO:0000313" key="2">
    <source>
        <dbReference type="Proteomes" id="UP000800039"/>
    </source>
</evidence>
<feature type="non-terminal residue" evidence="1">
    <location>
        <position position="317"/>
    </location>
</feature>
<name>A0A9P4GF16_9PLEO</name>
<sequence length="317" mass="35804">EVLNVMERYGKHIDSTPNPTGKTTWIGKAHFLPHVYNFVRQRKPVLMTLPAFPCKSANRQNKVLGHLPDLGEELGLRRLHEMASDIGKVYAPGAFINIATDGVLFSDIIGITEEDCWEYGEALKVLIKENDFNTLRFVRPMTMLGLSSFEENIRENYIATAELCREEIMRCFGPSEKTIDTAIRKDKDTGLTYCGMVKFLESELETHLSLTGLNKAAKRKAIKAAARKMMQRSEAFTLAIRTARPGDVRLSIHPSSGAAKLSFPLVPSPEGFFQRSPWHSCVAIGLDGEARCVHSIDVKKTHDLVYKNRRAWYYQEK</sequence>
<evidence type="ECO:0000313" key="1">
    <source>
        <dbReference type="EMBL" id="KAF1844291.1"/>
    </source>
</evidence>
<dbReference type="PANTHER" id="PTHR37285">
    <property type="entry name" value="SPORE WALL MATURATION PROTEIN DIT1"/>
    <property type="match status" value="1"/>
</dbReference>
<evidence type="ECO:0008006" key="3">
    <source>
        <dbReference type="Google" id="ProtNLM"/>
    </source>
</evidence>
<dbReference type="Proteomes" id="UP000800039">
    <property type="component" value="Unassembled WGS sequence"/>
</dbReference>
<comment type="caution">
    <text evidence="1">The sequence shown here is derived from an EMBL/GenBank/DDBJ whole genome shotgun (WGS) entry which is preliminary data.</text>
</comment>
<protein>
    <recommendedName>
        <fullName evidence="3">Pyoverdine biosynthesis protein PvcA</fullName>
    </recommendedName>
</protein>
<dbReference type="Pfam" id="PF05141">
    <property type="entry name" value="DIT1_PvcA"/>
    <property type="match status" value="1"/>
</dbReference>
<organism evidence="1 2">
    <name type="scientific">Cucurbitaria berberidis CBS 394.84</name>
    <dbReference type="NCBI Taxonomy" id="1168544"/>
    <lineage>
        <taxon>Eukaryota</taxon>
        <taxon>Fungi</taxon>
        <taxon>Dikarya</taxon>
        <taxon>Ascomycota</taxon>
        <taxon>Pezizomycotina</taxon>
        <taxon>Dothideomycetes</taxon>
        <taxon>Pleosporomycetidae</taxon>
        <taxon>Pleosporales</taxon>
        <taxon>Pleosporineae</taxon>
        <taxon>Cucurbitariaceae</taxon>
        <taxon>Cucurbitaria</taxon>
    </lineage>
</organism>
<dbReference type="EMBL" id="ML976617">
    <property type="protein sequence ID" value="KAF1844291.1"/>
    <property type="molecule type" value="Genomic_DNA"/>
</dbReference>
<gene>
    <name evidence="1" type="ORF">K460DRAFT_245726</name>
</gene>
<proteinExistence type="predicted"/>
<accession>A0A9P4GF16</accession>
<keyword evidence="2" id="KW-1185">Reference proteome</keyword>
<reference evidence="1" key="1">
    <citation type="submission" date="2020-01" db="EMBL/GenBank/DDBJ databases">
        <authorList>
            <consortium name="DOE Joint Genome Institute"/>
            <person name="Haridas S."/>
            <person name="Albert R."/>
            <person name="Binder M."/>
            <person name="Bloem J."/>
            <person name="Labutti K."/>
            <person name="Salamov A."/>
            <person name="Andreopoulos B."/>
            <person name="Baker S.E."/>
            <person name="Barry K."/>
            <person name="Bills G."/>
            <person name="Bluhm B.H."/>
            <person name="Cannon C."/>
            <person name="Castanera R."/>
            <person name="Culley D.E."/>
            <person name="Daum C."/>
            <person name="Ezra D."/>
            <person name="Gonzalez J.B."/>
            <person name="Henrissat B."/>
            <person name="Kuo A."/>
            <person name="Liang C."/>
            <person name="Lipzen A."/>
            <person name="Lutzoni F."/>
            <person name="Magnuson J."/>
            <person name="Mondo S."/>
            <person name="Nolan M."/>
            <person name="Ohm R."/>
            <person name="Pangilinan J."/>
            <person name="Park H.-J."/>
            <person name="Ramirez L."/>
            <person name="Alfaro M."/>
            <person name="Sun H."/>
            <person name="Tritt A."/>
            <person name="Yoshinaga Y."/>
            <person name="Zwiers L.-H."/>
            <person name="Turgeon B.G."/>
            <person name="Goodwin S.B."/>
            <person name="Spatafora J.W."/>
            <person name="Crous P.W."/>
            <person name="Grigoriev I.V."/>
        </authorList>
    </citation>
    <scope>NUCLEOTIDE SEQUENCE</scope>
    <source>
        <strain evidence="1">CBS 394.84</strain>
    </source>
</reference>
<dbReference type="PANTHER" id="PTHR37285:SF5">
    <property type="entry name" value="SPORE WALL MATURATION PROTEIN DIT1"/>
    <property type="match status" value="1"/>
</dbReference>
<dbReference type="AlphaFoldDB" id="A0A9P4GF16"/>
<feature type="non-terminal residue" evidence="1">
    <location>
        <position position="1"/>
    </location>
</feature>
<dbReference type="RefSeq" id="XP_040786854.1">
    <property type="nucleotide sequence ID" value="XM_040927344.1"/>
</dbReference>